<dbReference type="OrthoDB" id="798614at2"/>
<reference evidence="1" key="1">
    <citation type="submission" date="2011-09" db="EMBL/GenBank/DDBJ databases">
        <title>The permanent draft genome of Mucilaginibacter paludis DSM 18603.</title>
        <authorList>
            <consortium name="US DOE Joint Genome Institute (JGI-PGF)"/>
            <person name="Lucas S."/>
            <person name="Han J."/>
            <person name="Lapidus A."/>
            <person name="Bruce D."/>
            <person name="Goodwin L."/>
            <person name="Pitluck S."/>
            <person name="Peters L."/>
            <person name="Kyrpides N."/>
            <person name="Mavromatis K."/>
            <person name="Ivanova N."/>
            <person name="Mikhailova N."/>
            <person name="Held B."/>
            <person name="Detter J.C."/>
            <person name="Tapia R."/>
            <person name="Han C."/>
            <person name="Land M."/>
            <person name="Hauser L."/>
            <person name="Markowitz V."/>
            <person name="Cheng J.-F."/>
            <person name="Hugenholtz P."/>
            <person name="Woyke T."/>
            <person name="Wu D."/>
            <person name="Tindall B."/>
            <person name="Brambilla E."/>
            <person name="Klenk H.-P."/>
            <person name="Eisen J.A."/>
        </authorList>
    </citation>
    <scope>NUCLEOTIDE SEQUENCE [LARGE SCALE GENOMIC DNA]</scope>
    <source>
        <strain evidence="1">DSM 18603</strain>
    </source>
</reference>
<dbReference type="HOGENOM" id="CLU_2955544_0_0_10"/>
<protein>
    <submittedName>
        <fullName evidence="1">Uncharacterized protein</fullName>
    </submittedName>
</protein>
<dbReference type="STRING" id="714943.Mucpa_2493"/>
<sequence>MKGVSMPTVEKKLKTIKGFGPGIVSENVKSHANDPFFIKKLEEATQTLQRVGLPGKKKE</sequence>
<gene>
    <name evidence="1" type="ORF">Mucpa_2493</name>
</gene>
<dbReference type="RefSeq" id="WP_008506718.1">
    <property type="nucleotide sequence ID" value="NZ_CM001403.1"/>
</dbReference>
<organism evidence="1 2">
    <name type="scientific">Mucilaginibacter paludis DSM 18603</name>
    <dbReference type="NCBI Taxonomy" id="714943"/>
    <lineage>
        <taxon>Bacteria</taxon>
        <taxon>Pseudomonadati</taxon>
        <taxon>Bacteroidota</taxon>
        <taxon>Sphingobacteriia</taxon>
        <taxon>Sphingobacteriales</taxon>
        <taxon>Sphingobacteriaceae</taxon>
        <taxon>Mucilaginibacter</taxon>
    </lineage>
</organism>
<accession>H1XZG4</accession>
<evidence type="ECO:0000313" key="2">
    <source>
        <dbReference type="Proteomes" id="UP000002774"/>
    </source>
</evidence>
<evidence type="ECO:0000313" key="1">
    <source>
        <dbReference type="EMBL" id="EHQ26608.1"/>
    </source>
</evidence>
<name>H1XZG4_9SPHI</name>
<dbReference type="Proteomes" id="UP000002774">
    <property type="component" value="Chromosome"/>
</dbReference>
<keyword evidence="2" id="KW-1185">Reference proteome</keyword>
<dbReference type="AlphaFoldDB" id="H1XZG4"/>
<proteinExistence type="predicted"/>
<dbReference type="EMBL" id="CM001403">
    <property type="protein sequence ID" value="EHQ26608.1"/>
    <property type="molecule type" value="Genomic_DNA"/>
</dbReference>